<dbReference type="GO" id="GO:0003676">
    <property type="term" value="F:nucleic acid binding"/>
    <property type="evidence" value="ECO:0007669"/>
    <property type="project" value="InterPro"/>
</dbReference>
<dbReference type="InterPro" id="IPR044730">
    <property type="entry name" value="RNase_H-like_dom_plant"/>
</dbReference>
<gene>
    <name evidence="2" type="ORF">BVC80_6979g1</name>
</gene>
<sequence length="432" mass="48552">MRAQGTFHGEIHNTLGWDAKYEEMQITLTVGCLSGGLGIRSLVAINDAATFKLTWNVLAGSNQWADFMRAYFFRNKKSVAYYMNSSIWPALEHNLALIDLYALWLVGDGRSINFWEDPWIPNLGGSIAAAFSISAQIRPHLKSCVADFIVSNCWCLPSGLDEVDPSLIDTIQKIAIPLVGQPDKLIWPHSSDGLLTFKDAYNLFSPRGMIVQWGSQICSRFIPPRRSFLIWRLFHNRVPTDDRLRLNGVKELLLNALINVLWVIWHCQNEARFNNKVISPLAATHMISSFVSKGGILGKGVMKNNLSDLFILRHFRLAARPRRAPSIIQVNWALPLAGWIKINTNGSSHGNPGLSGYGGIFRNCRGFVMGYFADHLGISTSVIAEYLAVVRALEIVLSFGWVKIWLECDSSLIILSLREQVPILHVPFMFLW</sequence>
<name>A0A200QK91_MACCD</name>
<dbReference type="GO" id="GO:0004523">
    <property type="term" value="F:RNA-DNA hybrid ribonuclease activity"/>
    <property type="evidence" value="ECO:0007669"/>
    <property type="project" value="InterPro"/>
</dbReference>
<dbReference type="InParanoid" id="A0A200QK91"/>
<keyword evidence="3" id="KW-1185">Reference proteome</keyword>
<evidence type="ECO:0000313" key="3">
    <source>
        <dbReference type="Proteomes" id="UP000195402"/>
    </source>
</evidence>
<dbReference type="InterPro" id="IPR026960">
    <property type="entry name" value="RVT-Znf"/>
</dbReference>
<dbReference type="OMA" id="RIASGYM"/>
<organism evidence="2 3">
    <name type="scientific">Macleaya cordata</name>
    <name type="common">Five-seeded plume-poppy</name>
    <name type="synonym">Bocconia cordata</name>
    <dbReference type="NCBI Taxonomy" id="56857"/>
    <lineage>
        <taxon>Eukaryota</taxon>
        <taxon>Viridiplantae</taxon>
        <taxon>Streptophyta</taxon>
        <taxon>Embryophyta</taxon>
        <taxon>Tracheophyta</taxon>
        <taxon>Spermatophyta</taxon>
        <taxon>Magnoliopsida</taxon>
        <taxon>Ranunculales</taxon>
        <taxon>Papaveraceae</taxon>
        <taxon>Papaveroideae</taxon>
        <taxon>Macleaya</taxon>
    </lineage>
</organism>
<dbReference type="InterPro" id="IPR012337">
    <property type="entry name" value="RNaseH-like_sf"/>
</dbReference>
<comment type="caution">
    <text evidence="2">The sequence shown here is derived from an EMBL/GenBank/DDBJ whole genome shotgun (WGS) entry which is preliminary data.</text>
</comment>
<dbReference type="InterPro" id="IPR002156">
    <property type="entry name" value="RNaseH_domain"/>
</dbReference>
<proteinExistence type="predicted"/>
<dbReference type="AlphaFoldDB" id="A0A200QK91"/>
<dbReference type="PANTHER" id="PTHR47074:SF75">
    <property type="entry name" value="RNASE H TYPE-1 DOMAIN-CONTAINING PROTEIN"/>
    <property type="match status" value="1"/>
</dbReference>
<dbReference type="CDD" id="cd06222">
    <property type="entry name" value="RNase_H_like"/>
    <property type="match status" value="1"/>
</dbReference>
<feature type="domain" description="RNase H type-1" evidence="1">
    <location>
        <begin position="336"/>
        <end position="432"/>
    </location>
</feature>
<protein>
    <submittedName>
        <fullName evidence="2">Ribonuclease H domain</fullName>
    </submittedName>
</protein>
<dbReference type="Proteomes" id="UP000195402">
    <property type="component" value="Unassembled WGS sequence"/>
</dbReference>
<dbReference type="Gene3D" id="3.30.420.10">
    <property type="entry name" value="Ribonuclease H-like superfamily/Ribonuclease H"/>
    <property type="match status" value="1"/>
</dbReference>
<evidence type="ECO:0000259" key="1">
    <source>
        <dbReference type="PROSITE" id="PS50879"/>
    </source>
</evidence>
<dbReference type="Pfam" id="PF13456">
    <property type="entry name" value="RVT_3"/>
    <property type="match status" value="1"/>
</dbReference>
<evidence type="ECO:0000313" key="2">
    <source>
        <dbReference type="EMBL" id="OVA10817.1"/>
    </source>
</evidence>
<dbReference type="SUPFAM" id="SSF53098">
    <property type="entry name" value="Ribonuclease H-like"/>
    <property type="match status" value="1"/>
</dbReference>
<dbReference type="Pfam" id="PF13966">
    <property type="entry name" value="zf-RVT"/>
    <property type="match status" value="1"/>
</dbReference>
<reference evidence="2 3" key="1">
    <citation type="journal article" date="2017" name="Mol. Plant">
        <title>The Genome of Medicinal Plant Macleaya cordata Provides New Insights into Benzylisoquinoline Alkaloids Metabolism.</title>
        <authorList>
            <person name="Liu X."/>
            <person name="Liu Y."/>
            <person name="Huang P."/>
            <person name="Ma Y."/>
            <person name="Qing Z."/>
            <person name="Tang Q."/>
            <person name="Cao H."/>
            <person name="Cheng P."/>
            <person name="Zheng Y."/>
            <person name="Yuan Z."/>
            <person name="Zhou Y."/>
            <person name="Liu J."/>
            <person name="Tang Z."/>
            <person name="Zhuo Y."/>
            <person name="Zhang Y."/>
            <person name="Yu L."/>
            <person name="Huang J."/>
            <person name="Yang P."/>
            <person name="Peng Q."/>
            <person name="Zhang J."/>
            <person name="Jiang W."/>
            <person name="Zhang Z."/>
            <person name="Lin K."/>
            <person name="Ro D.K."/>
            <person name="Chen X."/>
            <person name="Xiong X."/>
            <person name="Shang Y."/>
            <person name="Huang S."/>
            <person name="Zeng J."/>
        </authorList>
    </citation>
    <scope>NUCLEOTIDE SEQUENCE [LARGE SCALE GENOMIC DNA]</scope>
    <source>
        <strain evidence="3">cv. BLH2017</strain>
        <tissue evidence="2">Root</tissue>
    </source>
</reference>
<dbReference type="OrthoDB" id="1752183at2759"/>
<dbReference type="EMBL" id="MVGT01001816">
    <property type="protein sequence ID" value="OVA10817.1"/>
    <property type="molecule type" value="Genomic_DNA"/>
</dbReference>
<dbReference type="PROSITE" id="PS50879">
    <property type="entry name" value="RNASE_H_1"/>
    <property type="match status" value="1"/>
</dbReference>
<dbReference type="InterPro" id="IPR052929">
    <property type="entry name" value="RNase_H-like_EbsB-rel"/>
</dbReference>
<dbReference type="InterPro" id="IPR036397">
    <property type="entry name" value="RNaseH_sf"/>
</dbReference>
<accession>A0A200QK91</accession>
<dbReference type="PANTHER" id="PTHR47074">
    <property type="entry name" value="BNAC02G40300D PROTEIN"/>
    <property type="match status" value="1"/>
</dbReference>